<protein>
    <submittedName>
        <fullName evidence="1">Uncharacterized protein</fullName>
    </submittedName>
</protein>
<dbReference type="AlphaFoldDB" id="A0AAP0INA1"/>
<evidence type="ECO:0000313" key="1">
    <source>
        <dbReference type="EMBL" id="KAK9118230.1"/>
    </source>
</evidence>
<name>A0AAP0INA1_9MAGN</name>
<proteinExistence type="predicted"/>
<evidence type="ECO:0000313" key="2">
    <source>
        <dbReference type="Proteomes" id="UP001419268"/>
    </source>
</evidence>
<reference evidence="1 2" key="1">
    <citation type="submission" date="2024-01" db="EMBL/GenBank/DDBJ databases">
        <title>Genome assemblies of Stephania.</title>
        <authorList>
            <person name="Yang L."/>
        </authorList>
    </citation>
    <scope>NUCLEOTIDE SEQUENCE [LARGE SCALE GENOMIC DNA]</scope>
    <source>
        <strain evidence="1">JXDWG</strain>
        <tissue evidence="1">Leaf</tissue>
    </source>
</reference>
<organism evidence="1 2">
    <name type="scientific">Stephania cephalantha</name>
    <dbReference type="NCBI Taxonomy" id="152367"/>
    <lineage>
        <taxon>Eukaryota</taxon>
        <taxon>Viridiplantae</taxon>
        <taxon>Streptophyta</taxon>
        <taxon>Embryophyta</taxon>
        <taxon>Tracheophyta</taxon>
        <taxon>Spermatophyta</taxon>
        <taxon>Magnoliopsida</taxon>
        <taxon>Ranunculales</taxon>
        <taxon>Menispermaceae</taxon>
        <taxon>Menispermoideae</taxon>
        <taxon>Cissampelideae</taxon>
        <taxon>Stephania</taxon>
    </lineage>
</organism>
<dbReference type="EMBL" id="JBBNAG010000007">
    <property type="protein sequence ID" value="KAK9118230.1"/>
    <property type="molecule type" value="Genomic_DNA"/>
</dbReference>
<keyword evidence="2" id="KW-1185">Reference proteome</keyword>
<comment type="caution">
    <text evidence="1">The sequence shown here is derived from an EMBL/GenBank/DDBJ whole genome shotgun (WGS) entry which is preliminary data.</text>
</comment>
<dbReference type="Proteomes" id="UP001419268">
    <property type="component" value="Unassembled WGS sequence"/>
</dbReference>
<sequence length="240" mass="27376">MTRSTARSKRREARHLHSDMRCHGDMHALTREFCGAVISQLVEMITAPAETTLPVAARGGMETLRPALQRLCMTRAPAYRDALKGFIEGYIKKAYKKSCLIHETYDFILEMPFDATAFMWGSLLDGRKLLGQGSFLRIVRGAKKEMGKSWIEAKERVHAFVAGQRNHPMLTEIHLRSMTTQDDKSKVRCGTDQRPPKTTNLRFVAEQINDHLRRQDTYSDVAESEQRNCRTTYIRVGGDT</sequence>
<accession>A0AAP0INA1</accession>
<gene>
    <name evidence="1" type="ORF">Scep_016323</name>
</gene>
<dbReference type="PANTHER" id="PTHR36064">
    <property type="entry name" value="EMBRYO DEFECTIVE 2735"/>
    <property type="match status" value="1"/>
</dbReference>